<feature type="transmembrane region" description="Helical" evidence="19">
    <location>
        <begin position="199"/>
        <end position="217"/>
    </location>
</feature>
<comment type="catalytic activity">
    <reaction evidence="14 18">
        <text>Typically cleaves a -Gly-|-Phe- bond to release an N-terminal, basic peptide of 5-8 residues from type IV prepilin, and then N-methylates the new N-terminal amino group, the methyl donor being S-adenosyl-L-methionine.</text>
        <dbReference type="EC" id="3.4.23.43"/>
    </reaction>
</comment>
<dbReference type="GO" id="GO:0004190">
    <property type="term" value="F:aspartic-type endopeptidase activity"/>
    <property type="evidence" value="ECO:0007669"/>
    <property type="project" value="UniProtKB-EC"/>
</dbReference>
<evidence type="ECO:0000256" key="12">
    <source>
        <dbReference type="ARBA" id="ARBA00023136"/>
    </source>
</evidence>
<dbReference type="AlphaFoldDB" id="A0A6T9Y556"/>
<organism evidence="22 23">
    <name type="scientific">Alteromonas macleodii</name>
    <name type="common">Pseudoalteromonas macleodii</name>
    <dbReference type="NCBI Taxonomy" id="28108"/>
    <lineage>
        <taxon>Bacteria</taxon>
        <taxon>Pseudomonadati</taxon>
        <taxon>Pseudomonadota</taxon>
        <taxon>Gammaproteobacteria</taxon>
        <taxon>Alteromonadales</taxon>
        <taxon>Alteromonadaceae</taxon>
        <taxon>Alteromonas/Salinimonas group</taxon>
        <taxon>Alteromonas</taxon>
    </lineage>
</organism>
<evidence type="ECO:0000313" key="22">
    <source>
        <dbReference type="EMBL" id="CAB9494963.1"/>
    </source>
</evidence>
<dbReference type="FunFam" id="1.20.120.1220:FF:000001">
    <property type="entry name" value="Type 4 prepilin-like proteins leader peptide-processing enzyme"/>
    <property type="match status" value="1"/>
</dbReference>
<dbReference type="Pfam" id="PF06750">
    <property type="entry name" value="A24_N_bact"/>
    <property type="match status" value="1"/>
</dbReference>
<evidence type="ECO:0000256" key="19">
    <source>
        <dbReference type="SAM" id="Phobius"/>
    </source>
</evidence>
<dbReference type="PRINTS" id="PR00864">
    <property type="entry name" value="PREPILNPTASE"/>
</dbReference>
<feature type="domain" description="Prepilin type IV endopeptidase peptidase" evidence="20">
    <location>
        <begin position="154"/>
        <end position="262"/>
    </location>
</feature>
<comment type="subcellular location">
    <subcellularLocation>
        <location evidence="1">Cell inner membrane</location>
        <topology evidence="1">Multi-pass membrane protein</topology>
    </subcellularLocation>
    <subcellularLocation>
        <location evidence="18">Cell membrane</location>
        <topology evidence="18">Multi-pass membrane protein</topology>
    </subcellularLocation>
</comment>
<sequence length="305" mass="33421">MDAIITLSQLYPALFYSLVFFVSLMVGSFLNVVIYRLPIMMERSWQQEYESYFSDGASGGESNGANISADEKSPVSTDTFNLVKPDSTCPSCGHKIRAWENIPVISYLFLKGKCAKCKVGISIRYPLVELFTAIACTFAAYQFGVTSQAVWVVIFTYVLVALLFIDLDKMLLPDQLTLPLLWLGLLLSTQNIFVGTTDAIIGAAAGYLSLWSVYWLFKLVTGKEGMGYGDFKLLAALGAFTGWQGLPVIILLSSFVGAIAGILIMVIQNKGKSLAIPFGPYLAVAGWLTLLYKEEIITAYLNAVL</sequence>
<comment type="similarity">
    <text evidence="2 17">Belongs to the peptidase A24 family.</text>
</comment>
<dbReference type="Proteomes" id="UP000509458">
    <property type="component" value="Chromosome"/>
</dbReference>
<keyword evidence="5 18" id="KW-0489">Methyltransferase</keyword>
<dbReference type="Gene3D" id="1.20.120.1220">
    <property type="match status" value="1"/>
</dbReference>
<evidence type="ECO:0000313" key="23">
    <source>
        <dbReference type="Proteomes" id="UP000509458"/>
    </source>
</evidence>
<evidence type="ECO:0000256" key="3">
    <source>
        <dbReference type="ARBA" id="ARBA00022475"/>
    </source>
</evidence>
<comment type="function">
    <text evidence="18">Plays an essential role in type IV pili and type II pseudopili formation by proteolytically removing the leader sequence from substrate proteins and subsequently monomethylating the alpha-amino group of the newly exposed N-terminal phenylalanine.</text>
</comment>
<keyword evidence="4" id="KW-0997">Cell inner membrane</keyword>
<evidence type="ECO:0000256" key="7">
    <source>
        <dbReference type="ARBA" id="ARBA00022679"/>
    </source>
</evidence>
<keyword evidence="3" id="KW-1003">Cell membrane</keyword>
<evidence type="ECO:0000256" key="13">
    <source>
        <dbReference type="ARBA" id="ARBA00023268"/>
    </source>
</evidence>
<keyword evidence="12 19" id="KW-0472">Membrane</keyword>
<keyword evidence="11 19" id="KW-1133">Transmembrane helix</keyword>
<evidence type="ECO:0000256" key="5">
    <source>
        <dbReference type="ARBA" id="ARBA00022603"/>
    </source>
</evidence>
<evidence type="ECO:0000256" key="4">
    <source>
        <dbReference type="ARBA" id="ARBA00022519"/>
    </source>
</evidence>
<keyword evidence="10 18" id="KW-0378">Hydrolase</keyword>
<feature type="transmembrane region" description="Helical" evidence="19">
    <location>
        <begin position="274"/>
        <end position="292"/>
    </location>
</feature>
<keyword evidence="8" id="KW-0949">S-adenosyl-L-methionine</keyword>
<evidence type="ECO:0000256" key="15">
    <source>
        <dbReference type="ARBA" id="ARBA00067082"/>
    </source>
</evidence>
<feature type="domain" description="Prepilin peptidase A24 N-terminal" evidence="21">
    <location>
        <begin position="22"/>
        <end position="143"/>
    </location>
</feature>
<dbReference type="GO" id="GO:0032259">
    <property type="term" value="P:methylation"/>
    <property type="evidence" value="ECO:0007669"/>
    <property type="project" value="UniProtKB-KW"/>
</dbReference>
<evidence type="ECO:0000256" key="17">
    <source>
        <dbReference type="RuleBase" id="RU003793"/>
    </source>
</evidence>
<keyword evidence="6 18" id="KW-0645">Protease</keyword>
<evidence type="ECO:0000256" key="1">
    <source>
        <dbReference type="ARBA" id="ARBA00004429"/>
    </source>
</evidence>
<dbReference type="PANTHER" id="PTHR30487">
    <property type="entry name" value="TYPE 4 PREPILIN-LIKE PROTEINS LEADER PEPTIDE-PROCESSING ENZYME"/>
    <property type="match status" value="1"/>
</dbReference>
<evidence type="ECO:0000256" key="2">
    <source>
        <dbReference type="ARBA" id="ARBA00005801"/>
    </source>
</evidence>
<feature type="transmembrane region" description="Helical" evidence="19">
    <location>
        <begin position="149"/>
        <end position="167"/>
    </location>
</feature>
<reference evidence="22 23" key="1">
    <citation type="submission" date="2020-06" db="EMBL/GenBank/DDBJ databases">
        <authorList>
            <person name="Duchaud E."/>
        </authorList>
    </citation>
    <scope>NUCLEOTIDE SEQUENCE [LARGE SCALE GENOMIC DNA]</scope>
    <source>
        <strain evidence="22">Alteromonas fortis</strain>
    </source>
</reference>
<dbReference type="InterPro" id="IPR000045">
    <property type="entry name" value="Prepilin_IV_endopep_pep"/>
</dbReference>
<gene>
    <name evidence="22" type="primary">tapD</name>
    <name evidence="22" type="ORF">ALFOR1_40347</name>
</gene>
<dbReference type="Pfam" id="PF01478">
    <property type="entry name" value="Peptidase_A24"/>
    <property type="match status" value="1"/>
</dbReference>
<dbReference type="RefSeq" id="WP_179984249.1">
    <property type="nucleotide sequence ID" value="NZ_LR812090.1"/>
</dbReference>
<evidence type="ECO:0000256" key="10">
    <source>
        <dbReference type="ARBA" id="ARBA00022801"/>
    </source>
</evidence>
<dbReference type="GO" id="GO:0005886">
    <property type="term" value="C:plasma membrane"/>
    <property type="evidence" value="ECO:0007669"/>
    <property type="project" value="UniProtKB-SubCell"/>
</dbReference>
<evidence type="ECO:0000256" key="16">
    <source>
        <dbReference type="ARBA" id="ARBA00071870"/>
    </source>
</evidence>
<dbReference type="PANTHER" id="PTHR30487:SF0">
    <property type="entry name" value="PREPILIN LEADER PEPTIDASE_N-METHYLTRANSFERASE-RELATED"/>
    <property type="match status" value="1"/>
</dbReference>
<feature type="transmembrane region" description="Helical" evidence="19">
    <location>
        <begin position="248"/>
        <end position="268"/>
    </location>
</feature>
<dbReference type="EMBL" id="LR812090">
    <property type="protein sequence ID" value="CAB9494963.1"/>
    <property type="molecule type" value="Genomic_DNA"/>
</dbReference>
<keyword evidence="7 18" id="KW-0808">Transferase</keyword>
<dbReference type="InterPro" id="IPR050882">
    <property type="entry name" value="Prepilin_peptidase/N-MTase"/>
</dbReference>
<accession>A0A6T9Y556</accession>
<evidence type="ECO:0000256" key="6">
    <source>
        <dbReference type="ARBA" id="ARBA00022670"/>
    </source>
</evidence>
<evidence type="ECO:0000256" key="8">
    <source>
        <dbReference type="ARBA" id="ARBA00022691"/>
    </source>
</evidence>
<protein>
    <recommendedName>
        <fullName evidence="16 18">Prepilin leader peptidase/N-methyltransferase</fullName>
        <ecNumber evidence="18">2.1.1.-</ecNumber>
        <ecNumber evidence="15 18">3.4.23.43</ecNumber>
    </recommendedName>
</protein>
<evidence type="ECO:0000256" key="9">
    <source>
        <dbReference type="ARBA" id="ARBA00022692"/>
    </source>
</evidence>
<proteinExistence type="inferred from homology"/>
<name>A0A6T9Y556_ALTMA</name>
<dbReference type="InterPro" id="IPR010627">
    <property type="entry name" value="Prepilin_pept_A24_N"/>
</dbReference>
<feature type="transmembrane region" description="Helical" evidence="19">
    <location>
        <begin position="13"/>
        <end position="35"/>
    </location>
</feature>
<evidence type="ECO:0000256" key="18">
    <source>
        <dbReference type="RuleBase" id="RU003794"/>
    </source>
</evidence>
<evidence type="ECO:0000259" key="21">
    <source>
        <dbReference type="Pfam" id="PF06750"/>
    </source>
</evidence>
<keyword evidence="9 18" id="KW-0812">Transmembrane</keyword>
<keyword evidence="13 18" id="KW-0511">Multifunctional enzyme</keyword>
<dbReference type="EC" id="3.4.23.43" evidence="15 18"/>
<evidence type="ECO:0000259" key="20">
    <source>
        <dbReference type="Pfam" id="PF01478"/>
    </source>
</evidence>
<dbReference type="GO" id="GO:0008168">
    <property type="term" value="F:methyltransferase activity"/>
    <property type="evidence" value="ECO:0007669"/>
    <property type="project" value="UniProtKB-KW"/>
</dbReference>
<evidence type="ECO:0000256" key="14">
    <source>
        <dbReference type="ARBA" id="ARBA00050401"/>
    </source>
</evidence>
<dbReference type="InterPro" id="IPR014032">
    <property type="entry name" value="Peptidase_A24A_bac"/>
</dbReference>
<dbReference type="GO" id="GO:0006465">
    <property type="term" value="P:signal peptide processing"/>
    <property type="evidence" value="ECO:0007669"/>
    <property type="project" value="TreeGrafter"/>
</dbReference>
<feature type="transmembrane region" description="Helical" evidence="19">
    <location>
        <begin position="176"/>
        <end position="193"/>
    </location>
</feature>
<dbReference type="EC" id="2.1.1.-" evidence="18"/>
<evidence type="ECO:0000256" key="11">
    <source>
        <dbReference type="ARBA" id="ARBA00022989"/>
    </source>
</evidence>